<feature type="domain" description="BPTI/Kunitz inhibitor" evidence="1">
    <location>
        <begin position="841"/>
        <end position="891"/>
    </location>
</feature>
<accession>A0A077YZ98</accession>
<dbReference type="SMART" id="SM00131">
    <property type="entry name" value="KU"/>
    <property type="match status" value="12"/>
</dbReference>
<dbReference type="CDD" id="cd00109">
    <property type="entry name" value="Kunitz-type"/>
    <property type="match status" value="1"/>
</dbReference>
<dbReference type="SMR" id="A0A077YZ98"/>
<keyword evidence="3" id="KW-1185">Reference proteome</keyword>
<dbReference type="Gene3D" id="4.10.410.10">
    <property type="entry name" value="Pancreatic trypsin inhibitor Kunitz domain"/>
    <property type="match status" value="12"/>
</dbReference>
<organism evidence="2 3">
    <name type="scientific">Trichuris trichiura</name>
    <name type="common">Whipworm</name>
    <name type="synonym">Trichocephalus trichiurus</name>
    <dbReference type="NCBI Taxonomy" id="36087"/>
    <lineage>
        <taxon>Eukaryota</taxon>
        <taxon>Metazoa</taxon>
        <taxon>Ecdysozoa</taxon>
        <taxon>Nematoda</taxon>
        <taxon>Enoplea</taxon>
        <taxon>Dorylaimia</taxon>
        <taxon>Trichinellida</taxon>
        <taxon>Trichuridae</taxon>
        <taxon>Trichuris</taxon>
    </lineage>
</organism>
<feature type="domain" description="BPTI/Kunitz inhibitor" evidence="1">
    <location>
        <begin position="424"/>
        <end position="474"/>
    </location>
</feature>
<name>A0A077YZ98_TRITR</name>
<feature type="domain" description="BPTI/Kunitz inhibitor" evidence="1">
    <location>
        <begin position="627"/>
        <end position="677"/>
    </location>
</feature>
<dbReference type="Pfam" id="PF00014">
    <property type="entry name" value="Kunitz_BPTI"/>
    <property type="match status" value="12"/>
</dbReference>
<protein>
    <submittedName>
        <fullName evidence="2">Kunitz BPTI and Lustrin cystein domain containing protein</fullName>
    </submittedName>
</protein>
<reference evidence="2" key="1">
    <citation type="submission" date="2014-01" db="EMBL/GenBank/DDBJ databases">
        <authorList>
            <person name="Aslett M."/>
        </authorList>
    </citation>
    <scope>NUCLEOTIDE SEQUENCE</scope>
</reference>
<feature type="domain" description="BPTI/Kunitz inhibitor" evidence="1">
    <location>
        <begin position="1036"/>
        <end position="1086"/>
    </location>
</feature>
<dbReference type="SUPFAM" id="SSF57362">
    <property type="entry name" value="BPTI-like"/>
    <property type="match status" value="12"/>
</dbReference>
<sequence>MRFLHSYGTLRFLDGVGDTNEKCARPIAAGSGPYRVERWAYDTKSQSCTSFWFAGLGGNANNFPSLQQCEAACVNGTTKKLIALKCKQGIAIEFSHSLTIAFLYFQVPFASGLSICRLPLVVGVGSSRLARWYFDSRSSSCNPFTYTGLGGNENNFLELSHSKHECEAACPGKGRLRLQSIIDQPDICSQSHWCHIGATAVLSVCCPATDPCQLPLNRGNGNSVLVRWYYSANTKTCLSFSYTGRGGNQNNFLTSDDCKARCPVFDNPCSTGPPHIGLDGRITLCGVATPNICPNTYWCHVGTTLESSVCCPGASNPCELPKSTGKGAASLLRYYYDSATQRCNVFEYSGTAGNENNFMTLQDCEQRCPVFPNPCANGEPARDENEQIVACSVSDLDSCPGGYWCHVGADEQSTLCCPHADTVCMAPVEDGEGKYSLPRYYYNSLTKQCLPFTYSGSGGNRNNFLSLGDCESACPGQPATTSAGHYVLCTATNGQLCPANYWCHVGEPNSVSVCCPGGENPCLLPLESGDGDAMLVRWYFDRTSRRCNRFFYGGVRGNENNFVSKTDCMLRCPELQNPCHHGDPAVSAHGSLLQCDAENQEMCPVGYWCHIGADASTTLCCQEGNPCLLPMLPGEGDQKLKRWYFNQASRQCLEFTYTGRAGNQNNFQSEEECAGKCPVFENPCPDPKSGDKIIHCTGQTKDACPAGYWCHVGLTSATSVCCSGSRLHAQPCAEPLNEGENAWTATAPRWYFDLLERTCKPFFYSGAGGNSNNFLTKSECRLKCPEFVNPCARGEPYRELSTGMIRFCNQGSASTCPLGYWCHVGVNRDSTVCCPGGEKMCELPLSIGTGDATLNRWHFNAAAKRCVHFIYRGLGGNRNNFLSKKLCQEHCTGIFRSAACLNSSIRAPRGHHLRNSSQLAFKPIVATVDSTFPGGKACEQPQNAGLGPYTLRRWFYNKRSGACEPFIYHGTLGNANNFAAEELYSRNPCSGQPFRTTDGELICDDAAGMPCPKTYYCHTDADLSGGVCCHGMSDPCKYPIEVGIGMDNIKRWYFDATSRQCLSFVYSGLGGNANNFMTYSECTIRCKMISSRRCPYGEPYGSNEWEPNGCKAGCPLNYRCISMDGLDQYCCPDASTLSFCLDAICLLPIHRGYSHCKHVPQMRFAFHAPSGQCVPFEFSGCGGNLNNFDTIEFCQSQCELENNE</sequence>
<feature type="domain" description="BPTI/Kunitz inhibitor" evidence="1">
    <location>
        <begin position="732"/>
        <end position="784"/>
    </location>
</feature>
<evidence type="ECO:0000313" key="3">
    <source>
        <dbReference type="Proteomes" id="UP000030665"/>
    </source>
</evidence>
<dbReference type="PROSITE" id="PS00280">
    <property type="entry name" value="BPTI_KUNITZ_1"/>
    <property type="match status" value="1"/>
</dbReference>
<dbReference type="EMBL" id="HG805852">
    <property type="protein sequence ID" value="CDW53412.1"/>
    <property type="molecule type" value="Genomic_DNA"/>
</dbReference>
<feature type="domain" description="BPTI/Kunitz inhibitor" evidence="1">
    <location>
        <begin position="318"/>
        <end position="368"/>
    </location>
</feature>
<feature type="domain" description="BPTI/Kunitz inhibitor" evidence="1">
    <location>
        <begin position="23"/>
        <end position="73"/>
    </location>
</feature>
<dbReference type="SMART" id="SM00289">
    <property type="entry name" value="WR1"/>
    <property type="match status" value="8"/>
</dbReference>
<gene>
    <name evidence="2" type="ORF">TTRE_0000167701</name>
</gene>
<feature type="domain" description="BPTI/Kunitz inhibitor" evidence="1">
    <location>
        <begin position="116"/>
        <end position="166"/>
    </location>
</feature>
<dbReference type="STRING" id="36087.A0A077YZ98"/>
<dbReference type="InterPro" id="IPR036880">
    <property type="entry name" value="Kunitz_BPTI_sf"/>
</dbReference>
<dbReference type="PANTHER" id="PTHR46339:SF2">
    <property type="entry name" value="BPTI_KUNITZ INHIBITOR DOMAIN-CONTAINING PROTEIN"/>
    <property type="match status" value="1"/>
</dbReference>
<dbReference type="OrthoDB" id="4473401at2759"/>
<dbReference type="InterPro" id="IPR006150">
    <property type="entry name" value="Cys_repeat_1"/>
</dbReference>
<dbReference type="PANTHER" id="PTHR46339">
    <property type="entry name" value="PROTEIN CBG15282-RELATED"/>
    <property type="match status" value="1"/>
</dbReference>
<evidence type="ECO:0000259" key="1">
    <source>
        <dbReference type="PROSITE" id="PS50279"/>
    </source>
</evidence>
<dbReference type="InterPro" id="IPR002223">
    <property type="entry name" value="Kunitz_BPTI"/>
</dbReference>
<feature type="domain" description="BPTI/Kunitz inhibitor" evidence="1">
    <location>
        <begin position="938"/>
        <end position="982"/>
    </location>
</feature>
<feature type="domain" description="BPTI/Kunitz inhibitor" evidence="1">
    <location>
        <begin position="212"/>
        <end position="262"/>
    </location>
</feature>
<proteinExistence type="predicted"/>
<feature type="domain" description="BPTI/Kunitz inhibitor" evidence="1">
    <location>
        <begin position="1145"/>
        <end position="1198"/>
    </location>
</feature>
<dbReference type="Pfam" id="PF14625">
    <property type="entry name" value="Lustrin_cystein"/>
    <property type="match status" value="6"/>
</dbReference>
<dbReference type="AlphaFoldDB" id="A0A077YZ98"/>
<dbReference type="GO" id="GO:0004867">
    <property type="term" value="F:serine-type endopeptidase inhibitor activity"/>
    <property type="evidence" value="ECO:0007669"/>
    <property type="project" value="InterPro"/>
</dbReference>
<reference evidence="2" key="2">
    <citation type="submission" date="2014-03" db="EMBL/GenBank/DDBJ databases">
        <title>The whipworm genome and dual-species transcriptomics of an intimate host-pathogen interaction.</title>
        <authorList>
            <person name="Foth B.J."/>
            <person name="Tsai I.J."/>
            <person name="Reid A.J."/>
            <person name="Bancroft A.J."/>
            <person name="Nichol S."/>
            <person name="Tracey A."/>
            <person name="Holroyd N."/>
            <person name="Cotton J.A."/>
            <person name="Stanley E.J."/>
            <person name="Zarowiecki M."/>
            <person name="Liu J.Z."/>
            <person name="Huckvale T."/>
            <person name="Cooper P.J."/>
            <person name="Grencis R.K."/>
            <person name="Berriman M."/>
        </authorList>
    </citation>
    <scope>NUCLEOTIDE SEQUENCE [LARGE SCALE GENOMIC DNA]</scope>
</reference>
<dbReference type="InterPro" id="IPR028150">
    <property type="entry name" value="Lustrin_cystein"/>
</dbReference>
<dbReference type="CDD" id="cd22593">
    <property type="entry name" value="Kunitz_conkunitzin"/>
    <property type="match status" value="11"/>
</dbReference>
<dbReference type="Proteomes" id="UP000030665">
    <property type="component" value="Unassembled WGS sequence"/>
</dbReference>
<dbReference type="InterPro" id="IPR020901">
    <property type="entry name" value="Prtase_inh_Kunz-CS"/>
</dbReference>
<dbReference type="InterPro" id="IPR053014">
    <property type="entry name" value="Cuticle_assoc_divergent"/>
</dbReference>
<feature type="domain" description="BPTI/Kunitz inhibitor" evidence="1">
    <location>
        <begin position="522"/>
        <end position="572"/>
    </location>
</feature>
<dbReference type="PROSITE" id="PS50279">
    <property type="entry name" value="BPTI_KUNITZ_2"/>
    <property type="match status" value="12"/>
</dbReference>
<evidence type="ECO:0000313" key="2">
    <source>
        <dbReference type="EMBL" id="CDW53412.1"/>
    </source>
</evidence>